<dbReference type="RefSeq" id="WP_163472449.1">
    <property type="nucleotide sequence ID" value="NZ_JAAGWZ010000001.1"/>
</dbReference>
<organism evidence="2 3">
    <name type="scientific">Galbitalea soli</name>
    <dbReference type="NCBI Taxonomy" id="1268042"/>
    <lineage>
        <taxon>Bacteria</taxon>
        <taxon>Bacillati</taxon>
        <taxon>Actinomycetota</taxon>
        <taxon>Actinomycetes</taxon>
        <taxon>Micrococcales</taxon>
        <taxon>Microbacteriaceae</taxon>
        <taxon>Galbitalea</taxon>
    </lineage>
</organism>
<dbReference type="Proteomes" id="UP000479756">
    <property type="component" value="Unassembled WGS sequence"/>
</dbReference>
<evidence type="ECO:0000313" key="2">
    <source>
        <dbReference type="EMBL" id="NEM90845.1"/>
    </source>
</evidence>
<dbReference type="PROSITE" id="PS50093">
    <property type="entry name" value="PKD"/>
    <property type="match status" value="1"/>
</dbReference>
<dbReference type="EMBL" id="JAAGWZ010000001">
    <property type="protein sequence ID" value="NEM90845.1"/>
    <property type="molecule type" value="Genomic_DNA"/>
</dbReference>
<accession>A0A7C9PMF1</accession>
<evidence type="ECO:0000313" key="3">
    <source>
        <dbReference type="Proteomes" id="UP000479756"/>
    </source>
</evidence>
<keyword evidence="3" id="KW-1185">Reference proteome</keyword>
<dbReference type="CDD" id="cd00146">
    <property type="entry name" value="PKD"/>
    <property type="match status" value="1"/>
</dbReference>
<dbReference type="Gene3D" id="2.60.40.10">
    <property type="entry name" value="Immunoglobulins"/>
    <property type="match status" value="1"/>
</dbReference>
<dbReference type="GO" id="GO:0005975">
    <property type="term" value="P:carbohydrate metabolic process"/>
    <property type="evidence" value="ECO:0007669"/>
    <property type="project" value="UniProtKB-ARBA"/>
</dbReference>
<reference evidence="2 3" key="1">
    <citation type="journal article" date="2014" name="Int. J. Syst. Evol. Microbiol.">
        <title>Description of Galbitalea soli gen. nov., sp. nov., and Frondihabitans sucicola sp. nov.</title>
        <authorList>
            <person name="Kim S.J."/>
            <person name="Lim J.M."/>
            <person name="Ahn J.H."/>
            <person name="Weon H.Y."/>
            <person name="Hamada M."/>
            <person name="Suzuki K."/>
            <person name="Ahn T.Y."/>
            <person name="Kwon S.W."/>
        </authorList>
    </citation>
    <scope>NUCLEOTIDE SEQUENCE [LARGE SCALE GENOMIC DNA]</scope>
    <source>
        <strain evidence="2 3">NBRC 108727</strain>
    </source>
</reference>
<feature type="domain" description="PKD" evidence="1">
    <location>
        <begin position="99"/>
        <end position="150"/>
    </location>
</feature>
<dbReference type="InterPro" id="IPR013783">
    <property type="entry name" value="Ig-like_fold"/>
</dbReference>
<proteinExistence type="predicted"/>
<protein>
    <recommendedName>
        <fullName evidence="1">PKD domain-containing protein</fullName>
    </recommendedName>
</protein>
<dbReference type="InterPro" id="IPR000601">
    <property type="entry name" value="PKD_dom"/>
</dbReference>
<comment type="caution">
    <text evidence="2">The sequence shown here is derived from an EMBL/GenBank/DDBJ whole genome shotgun (WGS) entry which is preliminary data.</text>
</comment>
<name>A0A7C9PMF1_9MICO</name>
<sequence length="202" mass="22230">MHVAVVEDAPLASWRTTEFSDKPRCLPTKGSTSRKPLKCPYPTLTLKDLAIFKPEAGIAMSEPGWWAALNLPANFYALTPSEIQKGVLKKFDVEVHFYPVAWHWDYGDGTTTTSSSPGASWATQGLPELTTTPTSHRYRHRGAVTATLTVDMAAEYRFDNGDWIPVSGTIAVHPPPIHLRIYSVHTVLVNPDFPPDARGTGC</sequence>
<evidence type="ECO:0000259" key="1">
    <source>
        <dbReference type="PROSITE" id="PS50093"/>
    </source>
</evidence>
<gene>
    <name evidence="2" type="ORF">G3T37_05700</name>
</gene>
<dbReference type="SUPFAM" id="SSF49299">
    <property type="entry name" value="PKD domain"/>
    <property type="match status" value="1"/>
</dbReference>
<dbReference type="AlphaFoldDB" id="A0A7C9PMF1"/>
<dbReference type="InterPro" id="IPR035986">
    <property type="entry name" value="PKD_dom_sf"/>
</dbReference>